<dbReference type="InterPro" id="IPR000772">
    <property type="entry name" value="Ricin_B_lectin"/>
</dbReference>
<feature type="domain" description="Glycoside hydrolase family 29 N-terminal" evidence="8">
    <location>
        <begin position="41"/>
        <end position="360"/>
    </location>
</feature>
<dbReference type="InterPro" id="IPR017853">
    <property type="entry name" value="GH"/>
</dbReference>
<keyword evidence="5 10" id="KW-0378">Hydrolase</keyword>
<dbReference type="PRINTS" id="PR00741">
    <property type="entry name" value="GLHYDRLASE29"/>
</dbReference>
<sequence>MSSAPLSRRSLMKAAALAGGVAAFGLPQALWPSTAEAYTVASKMDWWYQARFGMFIHFGSYSQLGQGEWAFTNSQWSKANYQTQVTQNFNPSQFNAAQIAELAKNAGMKYLVITAKHHEGYAMWDSNVAGFKDTTGTKLYNLHDFGGVQSDPLMNLRNECESRGIKFCLYYSILDWDHPSQTDRHDNGLTTMSSQAARTAYIADMKAQLQELLDRYDPALLWFDGDWFGEPSSPTLENWWLEADGVDLYNWLMARKPNLIVNERVKRDHRLGDYAVAEFGIPGEPMSRPWERCATMNGAWGYNASSENSYRSLKDIVQELVTVVSRDGNLLLNIGPKGDGSVTAGTQTVLNGLASWMSTHSDSIHGTSGSPFATEPSWGKLTKKNGKLFAHVFTWPTNGQLRIPRMDNTISRVYLLNNPSVSLSYTVTDQINVTVPATAPNATLPVVCVEVQGMPTRVSPTVFQNVGYQGTRGVLQLGSYTSSQLAAAGLGPAQASSILVPDGFQVIGYSGDNFTGTAWTFTSNAADLRTTGNNDAIASLKVTFNPATYFRLGNVTSGLVLDSGGTFSSGSNLKQWEIVDSANVQWQAIELGNGYYRLVNRTNGLAADGWGATGNGDPARQAPWNGGANQQWQITHRGQGRYSIANRTTGLVLDGGGMVAEGAVVKQWTWQDSTNLMWTFKA</sequence>
<keyword evidence="6" id="KW-0326">Glycosidase</keyword>
<dbReference type="SMART" id="SM00812">
    <property type="entry name" value="Alpha_L_fucos"/>
    <property type="match status" value="1"/>
</dbReference>
<evidence type="ECO:0000313" key="10">
    <source>
        <dbReference type="EMBL" id="KUN74424.1"/>
    </source>
</evidence>
<dbReference type="RefSeq" id="WP_059203959.1">
    <property type="nucleotide sequence ID" value="NZ_KQ948656.1"/>
</dbReference>
<dbReference type="InterPro" id="IPR011024">
    <property type="entry name" value="G_crystallin-like"/>
</dbReference>
<dbReference type="SUPFAM" id="SSF51445">
    <property type="entry name" value="(Trans)glycosidases"/>
    <property type="match status" value="1"/>
</dbReference>
<dbReference type="InterPro" id="IPR013780">
    <property type="entry name" value="Glyco_hydro_b"/>
</dbReference>
<dbReference type="GO" id="GO:0005764">
    <property type="term" value="C:lysosome"/>
    <property type="evidence" value="ECO:0007669"/>
    <property type="project" value="TreeGrafter"/>
</dbReference>
<dbReference type="NCBIfam" id="TIGR01409">
    <property type="entry name" value="TAT_signal_seq"/>
    <property type="match status" value="1"/>
</dbReference>
<dbReference type="InterPro" id="IPR035992">
    <property type="entry name" value="Ricin_B-like_lectins"/>
</dbReference>
<dbReference type="GO" id="GO:0016139">
    <property type="term" value="P:glycoside catabolic process"/>
    <property type="evidence" value="ECO:0007669"/>
    <property type="project" value="TreeGrafter"/>
</dbReference>
<dbReference type="InterPro" id="IPR006311">
    <property type="entry name" value="TAT_signal"/>
</dbReference>
<dbReference type="GO" id="GO:0006004">
    <property type="term" value="P:fucose metabolic process"/>
    <property type="evidence" value="ECO:0007669"/>
    <property type="project" value="InterPro"/>
</dbReference>
<proteinExistence type="inferred from homology"/>
<dbReference type="PANTHER" id="PTHR10030">
    <property type="entry name" value="ALPHA-L-FUCOSIDASE"/>
    <property type="match status" value="1"/>
</dbReference>
<dbReference type="CDD" id="cd00161">
    <property type="entry name" value="beta-trefoil_Ricin-like"/>
    <property type="match status" value="1"/>
</dbReference>
<protein>
    <recommendedName>
        <fullName evidence="3">alpha-L-fucosidase</fullName>
        <ecNumber evidence="3">3.2.1.51</ecNumber>
    </recommendedName>
</protein>
<evidence type="ECO:0000259" key="9">
    <source>
        <dbReference type="Pfam" id="PF14200"/>
    </source>
</evidence>
<dbReference type="EC" id="3.2.1.51" evidence="3"/>
<dbReference type="GO" id="GO:0004560">
    <property type="term" value="F:alpha-L-fucosidase activity"/>
    <property type="evidence" value="ECO:0007669"/>
    <property type="project" value="InterPro"/>
</dbReference>
<name>A0A101SHL5_9ACTN</name>
<dbReference type="SUPFAM" id="SSF50370">
    <property type="entry name" value="Ricin B-like lectins"/>
    <property type="match status" value="1"/>
</dbReference>
<dbReference type="Pfam" id="PF14200">
    <property type="entry name" value="RicinB_lectin_2"/>
    <property type="match status" value="1"/>
</dbReference>
<dbReference type="Gene3D" id="2.60.40.1180">
    <property type="entry name" value="Golgi alpha-mannosidase II"/>
    <property type="match status" value="1"/>
</dbReference>
<dbReference type="InterPro" id="IPR016286">
    <property type="entry name" value="FUC_metazoa-typ"/>
</dbReference>
<evidence type="ECO:0000259" key="8">
    <source>
        <dbReference type="Pfam" id="PF01120"/>
    </source>
</evidence>
<dbReference type="STRING" id="58343.AQJ46_02450"/>
<dbReference type="Gene3D" id="2.80.10.50">
    <property type="match status" value="1"/>
</dbReference>
<feature type="domain" description="Ricin B lectin" evidence="9">
    <location>
        <begin position="584"/>
        <end position="668"/>
    </location>
</feature>
<evidence type="ECO:0000256" key="7">
    <source>
        <dbReference type="SAM" id="SignalP"/>
    </source>
</evidence>
<evidence type="ECO:0000256" key="4">
    <source>
        <dbReference type="ARBA" id="ARBA00022729"/>
    </source>
</evidence>
<evidence type="ECO:0000313" key="11">
    <source>
        <dbReference type="Proteomes" id="UP000053669"/>
    </source>
</evidence>
<organism evidence="10 11">
    <name type="scientific">Streptomyces canus</name>
    <dbReference type="NCBI Taxonomy" id="58343"/>
    <lineage>
        <taxon>Bacteria</taxon>
        <taxon>Bacillati</taxon>
        <taxon>Actinomycetota</taxon>
        <taxon>Actinomycetes</taxon>
        <taxon>Kitasatosporales</taxon>
        <taxon>Streptomycetaceae</taxon>
        <taxon>Streptomyces</taxon>
        <taxon>Streptomyces aurantiacus group</taxon>
    </lineage>
</organism>
<evidence type="ECO:0000256" key="1">
    <source>
        <dbReference type="ARBA" id="ARBA00004071"/>
    </source>
</evidence>
<feature type="chain" id="PRO_5007106233" description="alpha-L-fucosidase" evidence="7">
    <location>
        <begin position="38"/>
        <end position="682"/>
    </location>
</feature>
<dbReference type="InterPro" id="IPR000933">
    <property type="entry name" value="Glyco_hydro_29"/>
</dbReference>
<dbReference type="Pfam" id="PF01120">
    <property type="entry name" value="Alpha_L_fucos"/>
    <property type="match status" value="1"/>
</dbReference>
<comment type="similarity">
    <text evidence="2">Belongs to the glycosyl hydrolase 29 family.</text>
</comment>
<evidence type="ECO:0000256" key="5">
    <source>
        <dbReference type="ARBA" id="ARBA00022801"/>
    </source>
</evidence>
<comment type="caution">
    <text evidence="10">The sequence shown here is derived from an EMBL/GenBank/DDBJ whole genome shotgun (WGS) entry which is preliminary data.</text>
</comment>
<dbReference type="PROSITE" id="PS51318">
    <property type="entry name" value="TAT"/>
    <property type="match status" value="1"/>
</dbReference>
<dbReference type="Gene3D" id="3.20.20.80">
    <property type="entry name" value="Glycosidases"/>
    <property type="match status" value="1"/>
</dbReference>
<dbReference type="Gene3D" id="2.60.20.10">
    <property type="entry name" value="Crystallins"/>
    <property type="match status" value="1"/>
</dbReference>
<gene>
    <name evidence="10" type="ORF">AQJ46_02450</name>
</gene>
<comment type="function">
    <text evidence="1">Alpha-L-fucosidase is responsible for hydrolyzing the alpha-1,6-linked fucose joined to the reducing-end N-acetylglucosamine of the carbohydrate moieties of glycoproteins.</text>
</comment>
<dbReference type="InterPro" id="IPR019546">
    <property type="entry name" value="TAT_signal_bac_arc"/>
</dbReference>
<reference evidence="10 11" key="1">
    <citation type="submission" date="2015-10" db="EMBL/GenBank/DDBJ databases">
        <title>Draft genome sequence of Streptomyces canus DSM 40017, type strain for the species Streptomyces canus.</title>
        <authorList>
            <person name="Ruckert C."/>
            <person name="Winkler A."/>
            <person name="Kalinowski J."/>
            <person name="Kampfer P."/>
            <person name="Glaeser S."/>
        </authorList>
    </citation>
    <scope>NUCLEOTIDE SEQUENCE [LARGE SCALE GENOMIC DNA]</scope>
    <source>
        <strain evidence="10 11">DSM 40017</strain>
    </source>
</reference>
<dbReference type="Proteomes" id="UP000053669">
    <property type="component" value="Unassembled WGS sequence"/>
</dbReference>
<accession>A0A101SHL5</accession>
<feature type="signal peptide" evidence="7">
    <location>
        <begin position="1"/>
        <end position="37"/>
    </location>
</feature>
<dbReference type="InterPro" id="IPR057739">
    <property type="entry name" value="Glyco_hydro_29_N"/>
</dbReference>
<dbReference type="EMBL" id="LMWU01000001">
    <property type="protein sequence ID" value="KUN74424.1"/>
    <property type="molecule type" value="Genomic_DNA"/>
</dbReference>
<dbReference type="AlphaFoldDB" id="A0A101SHL5"/>
<evidence type="ECO:0000256" key="6">
    <source>
        <dbReference type="ARBA" id="ARBA00023295"/>
    </source>
</evidence>
<dbReference type="SUPFAM" id="SSF49695">
    <property type="entry name" value="gamma-Crystallin-like"/>
    <property type="match status" value="1"/>
</dbReference>
<evidence type="ECO:0000256" key="2">
    <source>
        <dbReference type="ARBA" id="ARBA00007951"/>
    </source>
</evidence>
<dbReference type="PANTHER" id="PTHR10030:SF37">
    <property type="entry name" value="ALPHA-L-FUCOSIDASE-RELATED"/>
    <property type="match status" value="1"/>
</dbReference>
<keyword evidence="4 7" id="KW-0732">Signal</keyword>
<evidence type="ECO:0000256" key="3">
    <source>
        <dbReference type="ARBA" id="ARBA00012662"/>
    </source>
</evidence>